<evidence type="ECO:0000256" key="2">
    <source>
        <dbReference type="ARBA" id="ARBA00022679"/>
    </source>
</evidence>
<evidence type="ECO:0000313" key="8">
    <source>
        <dbReference type="Proteomes" id="UP001169063"/>
    </source>
</evidence>
<sequence length="295" mass="31494">MTTDAPTLVQAWKAAQARLKAAHIDSPAIDARLLLEAATGATRLDILTDPYRPLTAEQSGQLDAWLERRERREPVARILGRKGFWKILLNLGPAALVPRPDTEVIVDEALRQFPDGMGFNLLDMGVGSGAILLAILAERPAAKGLGTDISEEALAVARENAANLGLEGRAAFLRTAWADGLADASFDLVVSNPPYIPTAEIETLDPEVREHDPRLALDGGPDGLDAYRVLAPEILRVLKPGGLFLVEIGWTQGADVTALFRDAGADQVRVIKDLGDRDRVVAGVKNPLGNGGPTG</sequence>
<evidence type="ECO:0000256" key="3">
    <source>
        <dbReference type="ARBA" id="ARBA00022691"/>
    </source>
</evidence>
<proteinExistence type="inferred from homology"/>
<dbReference type="InterPro" id="IPR002052">
    <property type="entry name" value="DNA_methylase_N6_adenine_CS"/>
</dbReference>
<evidence type="ECO:0000259" key="6">
    <source>
        <dbReference type="Pfam" id="PF17827"/>
    </source>
</evidence>
<comment type="similarity">
    <text evidence="4">Belongs to the protein N5-glutamine methyltransferase family. PrmC subfamily.</text>
</comment>
<dbReference type="GO" id="GO:0032259">
    <property type="term" value="P:methylation"/>
    <property type="evidence" value="ECO:0007669"/>
    <property type="project" value="UniProtKB-KW"/>
</dbReference>
<evidence type="ECO:0000256" key="4">
    <source>
        <dbReference type="HAMAP-Rule" id="MF_02126"/>
    </source>
</evidence>
<dbReference type="InterPro" id="IPR040758">
    <property type="entry name" value="PrmC_N"/>
</dbReference>
<dbReference type="PANTHER" id="PTHR18895:SF74">
    <property type="entry name" value="MTRF1L RELEASE FACTOR GLUTAMINE METHYLTRANSFERASE"/>
    <property type="match status" value="1"/>
</dbReference>
<evidence type="ECO:0000256" key="1">
    <source>
        <dbReference type="ARBA" id="ARBA00022603"/>
    </source>
</evidence>
<dbReference type="CDD" id="cd02440">
    <property type="entry name" value="AdoMet_MTases"/>
    <property type="match status" value="1"/>
</dbReference>
<feature type="binding site" evidence="4">
    <location>
        <begin position="192"/>
        <end position="195"/>
    </location>
    <ligand>
        <name>substrate</name>
    </ligand>
</feature>
<organism evidence="7 8">
    <name type="scientific">Peiella sedimenti</name>
    <dbReference type="NCBI Taxonomy" id="3061083"/>
    <lineage>
        <taxon>Bacteria</taxon>
        <taxon>Pseudomonadati</taxon>
        <taxon>Pseudomonadota</taxon>
        <taxon>Alphaproteobacteria</taxon>
        <taxon>Caulobacterales</taxon>
        <taxon>Caulobacteraceae</taxon>
        <taxon>Peiella</taxon>
    </lineage>
</organism>
<dbReference type="Gene3D" id="3.40.50.150">
    <property type="entry name" value="Vaccinia Virus protein VP39"/>
    <property type="match status" value="1"/>
</dbReference>
<keyword evidence="2 4" id="KW-0808">Transferase</keyword>
<keyword evidence="8" id="KW-1185">Reference proteome</keyword>
<dbReference type="Pfam" id="PF13847">
    <property type="entry name" value="Methyltransf_31"/>
    <property type="match status" value="1"/>
</dbReference>
<dbReference type="NCBIfam" id="TIGR03534">
    <property type="entry name" value="RF_mod_PrmC"/>
    <property type="match status" value="1"/>
</dbReference>
<dbReference type="SUPFAM" id="SSF53335">
    <property type="entry name" value="S-adenosyl-L-methionine-dependent methyltransferases"/>
    <property type="match status" value="1"/>
</dbReference>
<dbReference type="Pfam" id="PF17827">
    <property type="entry name" value="PrmC_N"/>
    <property type="match status" value="1"/>
</dbReference>
<dbReference type="NCBIfam" id="TIGR00536">
    <property type="entry name" value="hemK_fam"/>
    <property type="match status" value="1"/>
</dbReference>
<feature type="binding site" evidence="4">
    <location>
        <position position="148"/>
    </location>
    <ligand>
        <name>S-adenosyl-L-methionine</name>
        <dbReference type="ChEBI" id="CHEBI:59789"/>
    </ligand>
</feature>
<accession>A0ABT8SQW8</accession>
<dbReference type="RefSeq" id="WP_302110610.1">
    <property type="nucleotide sequence ID" value="NZ_JAUKTR010000005.1"/>
</dbReference>
<dbReference type="InterPro" id="IPR025714">
    <property type="entry name" value="Methyltranfer_dom"/>
</dbReference>
<evidence type="ECO:0000313" key="7">
    <source>
        <dbReference type="EMBL" id="MDO1560183.1"/>
    </source>
</evidence>
<comment type="function">
    <text evidence="4">Methylates the class 1 translation termination release factors RF1/PrfA and RF2/PrfB on the glutamine residue of the universally conserved GGQ motif.</text>
</comment>
<dbReference type="Gene3D" id="1.10.8.10">
    <property type="entry name" value="DNA helicase RuvA subunit, C-terminal domain"/>
    <property type="match status" value="1"/>
</dbReference>
<comment type="catalytic activity">
    <reaction evidence="4">
        <text>L-glutaminyl-[peptide chain release factor] + S-adenosyl-L-methionine = N(5)-methyl-L-glutaminyl-[peptide chain release factor] + S-adenosyl-L-homocysteine + H(+)</text>
        <dbReference type="Rhea" id="RHEA:42896"/>
        <dbReference type="Rhea" id="RHEA-COMP:10271"/>
        <dbReference type="Rhea" id="RHEA-COMP:10272"/>
        <dbReference type="ChEBI" id="CHEBI:15378"/>
        <dbReference type="ChEBI" id="CHEBI:30011"/>
        <dbReference type="ChEBI" id="CHEBI:57856"/>
        <dbReference type="ChEBI" id="CHEBI:59789"/>
        <dbReference type="ChEBI" id="CHEBI:61891"/>
        <dbReference type="EC" id="2.1.1.297"/>
    </reaction>
</comment>
<dbReference type="InterPro" id="IPR004556">
    <property type="entry name" value="HemK-like"/>
</dbReference>
<feature type="domain" description="Release factor glutamine methyltransferase N-terminal" evidence="6">
    <location>
        <begin position="10"/>
        <end position="80"/>
    </location>
</feature>
<feature type="binding site" evidence="4">
    <location>
        <position position="177"/>
    </location>
    <ligand>
        <name>S-adenosyl-L-methionine</name>
        <dbReference type="ChEBI" id="CHEBI:59789"/>
    </ligand>
</feature>
<feature type="binding site" evidence="4">
    <location>
        <begin position="125"/>
        <end position="129"/>
    </location>
    <ligand>
        <name>S-adenosyl-L-methionine</name>
        <dbReference type="ChEBI" id="CHEBI:59789"/>
    </ligand>
</feature>
<reference evidence="7" key="1">
    <citation type="submission" date="2023-07" db="EMBL/GenBank/DDBJ databases">
        <title>Brevundimonas soil sp. nov., isolated from the soil of chemical plant.</title>
        <authorList>
            <person name="Wu N."/>
        </authorList>
    </citation>
    <scope>NUCLEOTIDE SEQUENCE</scope>
    <source>
        <strain evidence="7">XZ-24</strain>
    </source>
</reference>
<evidence type="ECO:0000259" key="5">
    <source>
        <dbReference type="Pfam" id="PF13847"/>
    </source>
</evidence>
<dbReference type="PANTHER" id="PTHR18895">
    <property type="entry name" value="HEMK METHYLTRANSFERASE"/>
    <property type="match status" value="1"/>
</dbReference>
<dbReference type="EC" id="2.1.1.297" evidence="4"/>
<dbReference type="GO" id="GO:0102559">
    <property type="term" value="F:peptide chain release factor N(5)-glutamine methyltransferase activity"/>
    <property type="evidence" value="ECO:0007669"/>
    <property type="project" value="UniProtKB-EC"/>
</dbReference>
<dbReference type="PROSITE" id="PS00092">
    <property type="entry name" value="N6_MTASE"/>
    <property type="match status" value="1"/>
</dbReference>
<dbReference type="InterPro" id="IPR029063">
    <property type="entry name" value="SAM-dependent_MTases_sf"/>
</dbReference>
<protein>
    <recommendedName>
        <fullName evidence="4">Release factor glutamine methyltransferase</fullName>
        <shortName evidence="4">RF MTase</shortName>
        <ecNumber evidence="4">2.1.1.297</ecNumber>
    </recommendedName>
    <alternativeName>
        <fullName evidence="4">N5-glutamine methyltransferase PrmC</fullName>
    </alternativeName>
    <alternativeName>
        <fullName evidence="4">Protein-(glutamine-N5) MTase PrmC</fullName>
    </alternativeName>
    <alternativeName>
        <fullName evidence="4">Protein-glutamine N-methyltransferase PrmC</fullName>
    </alternativeName>
</protein>
<dbReference type="InterPro" id="IPR019874">
    <property type="entry name" value="RF_methyltr_PrmC"/>
</dbReference>
<dbReference type="InterPro" id="IPR050320">
    <property type="entry name" value="N5-glutamine_MTase"/>
</dbReference>
<dbReference type="EMBL" id="JAUKTR010000005">
    <property type="protein sequence ID" value="MDO1560183.1"/>
    <property type="molecule type" value="Genomic_DNA"/>
</dbReference>
<comment type="caution">
    <text evidence="7">The sequence shown here is derived from an EMBL/GenBank/DDBJ whole genome shotgun (WGS) entry which is preliminary data.</text>
</comment>
<gene>
    <name evidence="4 7" type="primary">prmC</name>
    <name evidence="7" type="ORF">Q0812_12170</name>
</gene>
<feature type="domain" description="Methyltransferase" evidence="5">
    <location>
        <begin position="119"/>
        <end position="250"/>
    </location>
</feature>
<keyword evidence="1 4" id="KW-0489">Methyltransferase</keyword>
<keyword evidence="3 4" id="KW-0949">S-adenosyl-L-methionine</keyword>
<dbReference type="Proteomes" id="UP001169063">
    <property type="component" value="Unassembled WGS sequence"/>
</dbReference>
<feature type="binding site" evidence="4">
    <location>
        <position position="192"/>
    </location>
    <ligand>
        <name>S-adenosyl-L-methionine</name>
        <dbReference type="ChEBI" id="CHEBI:59789"/>
    </ligand>
</feature>
<dbReference type="HAMAP" id="MF_02126">
    <property type="entry name" value="RF_methyltr_PrmC"/>
    <property type="match status" value="1"/>
</dbReference>
<name>A0ABT8SQW8_9CAUL</name>